<keyword evidence="1" id="KW-1133">Transmembrane helix</keyword>
<organism evidence="2 3">
    <name type="scientific">Candidatus Magasanikbacteria bacterium CG10_big_fil_rev_8_21_14_0_10_36_32</name>
    <dbReference type="NCBI Taxonomy" id="1974646"/>
    <lineage>
        <taxon>Bacteria</taxon>
        <taxon>Candidatus Magasanikiibacteriota</taxon>
    </lineage>
</organism>
<keyword evidence="1" id="KW-0472">Membrane</keyword>
<name>A0A2M6W6K7_9BACT</name>
<feature type="transmembrane region" description="Helical" evidence="1">
    <location>
        <begin position="20"/>
        <end position="42"/>
    </location>
</feature>
<dbReference type="AlphaFoldDB" id="A0A2M6W6K7"/>
<feature type="transmembrane region" description="Helical" evidence="1">
    <location>
        <begin position="127"/>
        <end position="148"/>
    </location>
</feature>
<accession>A0A2M6W6K7</accession>
<comment type="caution">
    <text evidence="2">The sequence shown here is derived from an EMBL/GenBank/DDBJ whole genome shotgun (WGS) entry which is preliminary data.</text>
</comment>
<protein>
    <submittedName>
        <fullName evidence="2">Uncharacterized protein</fullName>
    </submittedName>
</protein>
<keyword evidence="1" id="KW-0812">Transmembrane</keyword>
<feature type="transmembrane region" description="Helical" evidence="1">
    <location>
        <begin position="93"/>
        <end position="115"/>
    </location>
</feature>
<feature type="transmembrane region" description="Helical" evidence="1">
    <location>
        <begin position="62"/>
        <end position="81"/>
    </location>
</feature>
<dbReference type="Proteomes" id="UP000231426">
    <property type="component" value="Unassembled WGS sequence"/>
</dbReference>
<reference evidence="3" key="1">
    <citation type="submission" date="2017-09" db="EMBL/GenBank/DDBJ databases">
        <title>Depth-based differentiation of microbial function through sediment-hosted aquifers and enrichment of novel symbionts in the deep terrestrial subsurface.</title>
        <authorList>
            <person name="Probst A.J."/>
            <person name="Ladd B."/>
            <person name="Jarett J.K."/>
            <person name="Geller-Mcgrath D.E."/>
            <person name="Sieber C.M.K."/>
            <person name="Emerson J.B."/>
            <person name="Anantharaman K."/>
            <person name="Thomas B.C."/>
            <person name="Malmstrom R."/>
            <person name="Stieglmeier M."/>
            <person name="Klingl A."/>
            <person name="Woyke T."/>
            <person name="Ryan C.M."/>
            <person name="Banfield J.F."/>
        </authorList>
    </citation>
    <scope>NUCLEOTIDE SEQUENCE [LARGE SCALE GENOMIC DNA]</scope>
</reference>
<evidence type="ECO:0000256" key="1">
    <source>
        <dbReference type="SAM" id="Phobius"/>
    </source>
</evidence>
<proteinExistence type="predicted"/>
<evidence type="ECO:0000313" key="2">
    <source>
        <dbReference type="EMBL" id="PIT88431.1"/>
    </source>
</evidence>
<gene>
    <name evidence="2" type="ORF">COU29_01440</name>
</gene>
<sequence>MFQSKIIMDGQLKNFQSPSIERLIAIIIFSFLATFTISRLMVYLVLEHLMPDFFLTIKGVHIHHFAYGVFILTVISFYFIIGQPTSGTKRFRWATAIYGIGLGLTFDEFGMWIHLEDNYWIRQSYDAVIIITLLLLNIAYRKFVWRWLKEIYRLVKK</sequence>
<evidence type="ECO:0000313" key="3">
    <source>
        <dbReference type="Proteomes" id="UP000231426"/>
    </source>
</evidence>
<dbReference type="EMBL" id="PFBV01000003">
    <property type="protein sequence ID" value="PIT88431.1"/>
    <property type="molecule type" value="Genomic_DNA"/>
</dbReference>